<dbReference type="AlphaFoldDB" id="A0A1T5MN42"/>
<name>A0A1T5MN42_9FIRM</name>
<dbReference type="OrthoDB" id="9816868at2"/>
<accession>A0A1T5MN42</accession>
<dbReference type="EMBL" id="FUZT01000019">
    <property type="protein sequence ID" value="SKC89299.1"/>
    <property type="molecule type" value="Genomic_DNA"/>
</dbReference>
<reference evidence="2 3" key="1">
    <citation type="submission" date="2017-02" db="EMBL/GenBank/DDBJ databases">
        <authorList>
            <person name="Peterson S.W."/>
        </authorList>
    </citation>
    <scope>NUCLEOTIDE SEQUENCE [LARGE SCALE GENOMIC DNA]</scope>
    <source>
        <strain evidence="2 3">M1</strain>
    </source>
</reference>
<feature type="chain" id="PRO_5013387070" evidence="1">
    <location>
        <begin position="24"/>
        <end position="686"/>
    </location>
</feature>
<sequence>MKKICYILTIIILINLAPYNAFANDDEICDEVFEKGQFIELYTSICDSAINILNSSIDDSKKEEKLQNLFDNYKLDTREMESPKSFINIDSYNKEKKWVNMITRGLINTIEVKIEDSYFQYKDPINRIDKIDALLKFYKLDKEISKYELMKLDDKFSSIDIYGDISDIIENYNTKKQLALSLSNVVERIENEKKYSHIKTILEEYLMAHQLGDSIDSSELVKLVEKTKDNDKRVKLLFDEIIIKKNEKKFQEKIENIAEEIIESINYNKYYDCAERISGILKDNDIAHGWNLDDAVANVAQYTDMGYKTKQEAIQSEVFSQIKFSYSKEEIDTILDEIVSILEAESEAKMSYKEISTEHSDEIYEEFLDLVYDYRISDIKQYIIPEDIAYAYYNYEDLGYETAFESTVEHLRKILKKSELNDNILKVIKESKYNLPVIIEGVTVVLDDEDEYKEYLNTAEINKIIDSKPKNIDAAILELILDSIIESRKEYIIYFTYEMDELNNRGNKDKEIKIANILNDKRLYSLVDEDKIMDLYIGHNDKDIPLKQELYNELFKKLISSKSNIENTIKESIIKIIDEMDSINNQDLEYIIDKTLMLSGLDTYVIQNDIKNAYCFPLKYGYSDRKSGIVKIIEKGMNEKISSEIHDIFNKNLNKRDTEKEIRIVLKRNYLDSNMSFTEIKEKYKK</sequence>
<organism evidence="2 3">
    <name type="scientific">Maledivibacter halophilus</name>
    <dbReference type="NCBI Taxonomy" id="36842"/>
    <lineage>
        <taxon>Bacteria</taxon>
        <taxon>Bacillati</taxon>
        <taxon>Bacillota</taxon>
        <taxon>Clostridia</taxon>
        <taxon>Peptostreptococcales</taxon>
        <taxon>Caminicellaceae</taxon>
        <taxon>Maledivibacter</taxon>
    </lineage>
</organism>
<feature type="signal peptide" evidence="1">
    <location>
        <begin position="1"/>
        <end position="23"/>
    </location>
</feature>
<proteinExistence type="predicted"/>
<gene>
    <name evidence="2" type="ORF">SAMN02194393_05004</name>
</gene>
<evidence type="ECO:0000313" key="3">
    <source>
        <dbReference type="Proteomes" id="UP000190285"/>
    </source>
</evidence>
<keyword evidence="1" id="KW-0732">Signal</keyword>
<dbReference type="RefSeq" id="WP_079495599.1">
    <property type="nucleotide sequence ID" value="NZ_FUZT01000019.1"/>
</dbReference>
<evidence type="ECO:0000256" key="1">
    <source>
        <dbReference type="SAM" id="SignalP"/>
    </source>
</evidence>
<protein>
    <submittedName>
        <fullName evidence="2">Uncharacterized protein</fullName>
    </submittedName>
</protein>
<dbReference type="Proteomes" id="UP000190285">
    <property type="component" value="Unassembled WGS sequence"/>
</dbReference>
<evidence type="ECO:0000313" key="2">
    <source>
        <dbReference type="EMBL" id="SKC89299.1"/>
    </source>
</evidence>
<keyword evidence="3" id="KW-1185">Reference proteome</keyword>